<organism evidence="6 7">
    <name type="scientific">Ktedonosporobacter rubrisoli</name>
    <dbReference type="NCBI Taxonomy" id="2509675"/>
    <lineage>
        <taxon>Bacteria</taxon>
        <taxon>Bacillati</taxon>
        <taxon>Chloroflexota</taxon>
        <taxon>Ktedonobacteria</taxon>
        <taxon>Ktedonobacterales</taxon>
        <taxon>Ktedonosporobacteraceae</taxon>
        <taxon>Ktedonosporobacter</taxon>
    </lineage>
</organism>
<evidence type="ECO:0000313" key="6">
    <source>
        <dbReference type="EMBL" id="QBD76678.1"/>
    </source>
</evidence>
<evidence type="ECO:0000256" key="1">
    <source>
        <dbReference type="ARBA" id="ARBA00004196"/>
    </source>
</evidence>
<evidence type="ECO:0000313" key="7">
    <source>
        <dbReference type="Proteomes" id="UP000290365"/>
    </source>
</evidence>
<accession>A0A4P6JN15</accession>
<dbReference type="PANTHER" id="PTHR46847:SF1">
    <property type="entry name" value="D-ALLOSE-BINDING PERIPLASMIC PROTEIN-RELATED"/>
    <property type="match status" value="1"/>
</dbReference>
<protein>
    <submittedName>
        <fullName evidence="6">Sugar ABC transporter substrate-binding protein</fullName>
    </submittedName>
</protein>
<dbReference type="SUPFAM" id="SSF53822">
    <property type="entry name" value="Periplasmic binding protein-like I"/>
    <property type="match status" value="1"/>
</dbReference>
<dbReference type="GO" id="GO:0030246">
    <property type="term" value="F:carbohydrate binding"/>
    <property type="evidence" value="ECO:0007669"/>
    <property type="project" value="UniProtKB-ARBA"/>
</dbReference>
<evidence type="ECO:0000256" key="3">
    <source>
        <dbReference type="ARBA" id="ARBA00022729"/>
    </source>
</evidence>
<feature type="chain" id="PRO_5020528346" evidence="4">
    <location>
        <begin position="28"/>
        <end position="368"/>
    </location>
</feature>
<evidence type="ECO:0000256" key="2">
    <source>
        <dbReference type="ARBA" id="ARBA00007639"/>
    </source>
</evidence>
<dbReference type="RefSeq" id="WP_129887687.1">
    <property type="nucleotide sequence ID" value="NZ_CP035758.1"/>
</dbReference>
<dbReference type="Proteomes" id="UP000290365">
    <property type="component" value="Chromosome"/>
</dbReference>
<sequence length="368" mass="39195">MRPKHMRPGLLTALCSTMMIFSLLILAACSGGATSTPGTGSTSGGKNPADIHLGFVTETSSLNFASEMAAGAQYAANQYHVKAQIVAPPNIDDQAAVKLFQDLTRTSRDGIAVETLAPDLFARPEADAVRAGIPIIAVDTVPVAGTNITTYVGNDNVGAGAMLADAAIQRLPKDAKGSVIIGIDTPGVPVLVYRSDGMKQAFKQARPDLQVLGPFDSKQEPQQNFDAWNNLIKAHPDAVAYLGVGDADNASLARLKQANHGKYLTAAFDLNPVGLQAVANGVNYAILDPEHFLKGYVAMRLLIEHALQGKAIPTGWWNTGSLLITQDNVQDIIKRQQSLDTKGKFYQPIIDKQFANPSAQIKPLDQAK</sequence>
<dbReference type="OrthoDB" id="9800520at2"/>
<dbReference type="KEGG" id="kbs:EPA93_11960"/>
<dbReference type="EMBL" id="CP035758">
    <property type="protein sequence ID" value="QBD76678.1"/>
    <property type="molecule type" value="Genomic_DNA"/>
</dbReference>
<dbReference type="PANTHER" id="PTHR46847">
    <property type="entry name" value="D-ALLOSE-BINDING PERIPLASMIC PROTEIN-RELATED"/>
    <property type="match status" value="1"/>
</dbReference>
<comment type="subcellular location">
    <subcellularLocation>
        <location evidence="1">Cell envelope</location>
    </subcellularLocation>
</comment>
<evidence type="ECO:0000259" key="5">
    <source>
        <dbReference type="Pfam" id="PF13407"/>
    </source>
</evidence>
<proteinExistence type="inferred from homology"/>
<dbReference type="CDD" id="cd01536">
    <property type="entry name" value="PBP1_ABC_sugar_binding-like"/>
    <property type="match status" value="1"/>
</dbReference>
<dbReference type="InterPro" id="IPR028082">
    <property type="entry name" value="Peripla_BP_I"/>
</dbReference>
<dbReference type="Gene3D" id="3.40.50.2300">
    <property type="match status" value="2"/>
</dbReference>
<feature type="domain" description="Periplasmic binding protein" evidence="5">
    <location>
        <begin position="54"/>
        <end position="310"/>
    </location>
</feature>
<feature type="signal peptide" evidence="4">
    <location>
        <begin position="1"/>
        <end position="27"/>
    </location>
</feature>
<gene>
    <name evidence="6" type="ORF">EPA93_11960</name>
</gene>
<dbReference type="Pfam" id="PF13407">
    <property type="entry name" value="Peripla_BP_4"/>
    <property type="match status" value="1"/>
</dbReference>
<dbReference type="GO" id="GO:0030313">
    <property type="term" value="C:cell envelope"/>
    <property type="evidence" value="ECO:0007669"/>
    <property type="project" value="UniProtKB-SubCell"/>
</dbReference>
<dbReference type="AlphaFoldDB" id="A0A4P6JN15"/>
<name>A0A4P6JN15_KTERU</name>
<dbReference type="PROSITE" id="PS51257">
    <property type="entry name" value="PROKAR_LIPOPROTEIN"/>
    <property type="match status" value="1"/>
</dbReference>
<evidence type="ECO:0000256" key="4">
    <source>
        <dbReference type="SAM" id="SignalP"/>
    </source>
</evidence>
<keyword evidence="3 4" id="KW-0732">Signal</keyword>
<keyword evidence="7" id="KW-1185">Reference proteome</keyword>
<reference evidence="6 7" key="1">
    <citation type="submission" date="2019-01" db="EMBL/GenBank/DDBJ databases">
        <title>Ktedonosporobacter rubrisoli SCAWS-G2.</title>
        <authorList>
            <person name="Huang Y."/>
            <person name="Yan B."/>
        </authorList>
    </citation>
    <scope>NUCLEOTIDE SEQUENCE [LARGE SCALE GENOMIC DNA]</scope>
    <source>
        <strain evidence="6 7">SCAWS-G2</strain>
    </source>
</reference>
<comment type="similarity">
    <text evidence="2">Belongs to the bacterial solute-binding protein 2 family.</text>
</comment>
<dbReference type="InterPro" id="IPR025997">
    <property type="entry name" value="SBP_2_dom"/>
</dbReference>